<feature type="region of interest" description="Disordered" evidence="2">
    <location>
        <begin position="718"/>
        <end position="756"/>
    </location>
</feature>
<dbReference type="EMBL" id="JACHNU010000001">
    <property type="protein sequence ID" value="MBB4661492.1"/>
    <property type="molecule type" value="Genomic_DNA"/>
</dbReference>
<feature type="transmembrane region" description="Helical" evidence="3">
    <location>
        <begin position="106"/>
        <end position="130"/>
    </location>
</feature>
<comment type="caution">
    <text evidence="4">The sequence shown here is derived from an EMBL/GenBank/DDBJ whole genome shotgun (WGS) entry which is preliminary data.</text>
</comment>
<proteinExistence type="predicted"/>
<dbReference type="PROSITE" id="PS50005">
    <property type="entry name" value="TPR"/>
    <property type="match status" value="1"/>
</dbReference>
<dbReference type="SUPFAM" id="SSF48452">
    <property type="entry name" value="TPR-like"/>
    <property type="match status" value="1"/>
</dbReference>
<keyword evidence="5" id="KW-1185">Reference proteome</keyword>
<dbReference type="InterPro" id="IPR051533">
    <property type="entry name" value="WaaL-like"/>
</dbReference>
<feature type="repeat" description="TPR" evidence="1">
    <location>
        <begin position="678"/>
        <end position="711"/>
    </location>
</feature>
<dbReference type="InterPro" id="IPR011990">
    <property type="entry name" value="TPR-like_helical_dom_sf"/>
</dbReference>
<dbReference type="Proteomes" id="UP000585272">
    <property type="component" value="Unassembled WGS sequence"/>
</dbReference>
<feature type="region of interest" description="Disordered" evidence="2">
    <location>
        <begin position="1"/>
        <end position="36"/>
    </location>
</feature>
<dbReference type="RefSeq" id="WP_183339706.1">
    <property type="nucleotide sequence ID" value="NZ_JACHNU010000001.1"/>
</dbReference>
<sequence length="756" mass="78041">MSSLADAPDEPTPTPPAANGPGAEAPGGPGGRSPARPSALARLRGLLAAHPDPIATVLLAALIVAVCFTAGGGALAKATAPQMALTVLGAVAAGLAALLSPPGRRLWGGVTLLLFVALTALTAISISWSIQPSDSWIAADQTLSYLAAFAGAMALVRIAPGRWSAVIGAVVLATVVVCGYGLLTKVFPSLASANIGRLRAPFDYWNAVGLMAVLGIPGCLWLGARRDGHAALRALAVPALTVLLCAMLLSFGRGALAVGVAVALLWFAIVPLRLRSAAVAIAAAAGAAIIAPWAFDNQSLTENDLPLDLRVDAGHDLGLLLIAVAIVALAAGLALAFATSRAQLSRERRQGIGAVLLVLVALVPLVGVAKLATSDRGLTGSISHTWHQLTDPNATQPGNDPSRFGSAGSMRARYWDDALQVWKWDRLKGVGADTFGTARRPLQKDQFRADHAHGYIPQTLADLGLLGLGVNLLLLIAWLGAAARATGLKPPWRIGAWTVAALRARSVKVPLARRAPQPWSAERIGLVAIALSAVAFGLHSAIDWTWFIHGTALVGLLCAGWVAGRGPLSEPLPRLRAPRLPAAAPRAALAATVVAAGLVAAWTTWQPLRAQQAYFDAVDALDAGRPAQARADARRSIDLNPLSVTARLKLAEIEQTDGRPAEARAIAQHAVELQPANRDAWLTLGQLLLEQGDAERAVAALNAAVFLDPRSPATQLRLHEAQTQAGVSAAPPADPTAPPADPTAPPAGATPPPDAP</sequence>
<feature type="transmembrane region" description="Helical" evidence="3">
    <location>
        <begin position="317"/>
        <end position="339"/>
    </location>
</feature>
<feature type="transmembrane region" description="Helical" evidence="3">
    <location>
        <begin position="584"/>
        <end position="605"/>
    </location>
</feature>
<dbReference type="Pfam" id="PF14559">
    <property type="entry name" value="TPR_19"/>
    <property type="match status" value="1"/>
</dbReference>
<protein>
    <recommendedName>
        <fullName evidence="6">Tetratricopeptide repeat protein</fullName>
    </recommendedName>
</protein>
<evidence type="ECO:0000256" key="3">
    <source>
        <dbReference type="SAM" id="Phobius"/>
    </source>
</evidence>
<dbReference type="AlphaFoldDB" id="A0A840IA55"/>
<feature type="transmembrane region" description="Helical" evidence="3">
    <location>
        <begin position="230"/>
        <end position="249"/>
    </location>
</feature>
<evidence type="ECO:0000313" key="4">
    <source>
        <dbReference type="EMBL" id="MBB4661492.1"/>
    </source>
</evidence>
<feature type="transmembrane region" description="Helical" evidence="3">
    <location>
        <begin position="82"/>
        <end position="99"/>
    </location>
</feature>
<feature type="compositionally biased region" description="Pro residues" evidence="2">
    <location>
        <begin position="732"/>
        <end position="756"/>
    </location>
</feature>
<dbReference type="PANTHER" id="PTHR37422:SF23">
    <property type="entry name" value="TEICHURONIC ACID BIOSYNTHESIS PROTEIN TUAE"/>
    <property type="match status" value="1"/>
</dbReference>
<feature type="transmembrane region" description="Helical" evidence="3">
    <location>
        <begin position="277"/>
        <end position="295"/>
    </location>
</feature>
<name>A0A840IA55_9ACTN</name>
<gene>
    <name evidence="4" type="ORF">BDZ31_001065</name>
</gene>
<feature type="transmembrane region" description="Helical" evidence="3">
    <location>
        <begin position="351"/>
        <end position="372"/>
    </location>
</feature>
<feature type="transmembrane region" description="Helical" evidence="3">
    <location>
        <begin position="163"/>
        <end position="184"/>
    </location>
</feature>
<feature type="transmembrane region" description="Helical" evidence="3">
    <location>
        <begin position="255"/>
        <end position="272"/>
    </location>
</feature>
<keyword evidence="1" id="KW-0802">TPR repeat</keyword>
<keyword evidence="3" id="KW-0472">Membrane</keyword>
<feature type="transmembrane region" description="Helical" evidence="3">
    <location>
        <begin position="463"/>
        <end position="483"/>
    </location>
</feature>
<evidence type="ECO:0000256" key="1">
    <source>
        <dbReference type="PROSITE-ProRule" id="PRU00339"/>
    </source>
</evidence>
<dbReference type="PANTHER" id="PTHR37422">
    <property type="entry name" value="TEICHURONIC ACID BIOSYNTHESIS PROTEIN TUAE"/>
    <property type="match status" value="1"/>
</dbReference>
<organism evidence="4 5">
    <name type="scientific">Conexibacter arvalis</name>
    <dbReference type="NCBI Taxonomy" id="912552"/>
    <lineage>
        <taxon>Bacteria</taxon>
        <taxon>Bacillati</taxon>
        <taxon>Actinomycetota</taxon>
        <taxon>Thermoleophilia</taxon>
        <taxon>Solirubrobacterales</taxon>
        <taxon>Conexibacteraceae</taxon>
        <taxon>Conexibacter</taxon>
    </lineage>
</organism>
<feature type="transmembrane region" description="Helical" evidence="3">
    <location>
        <begin position="544"/>
        <end position="563"/>
    </location>
</feature>
<evidence type="ECO:0008006" key="6">
    <source>
        <dbReference type="Google" id="ProtNLM"/>
    </source>
</evidence>
<dbReference type="SMART" id="SM00028">
    <property type="entry name" value="TPR"/>
    <property type="match status" value="3"/>
</dbReference>
<feature type="transmembrane region" description="Helical" evidence="3">
    <location>
        <begin position="204"/>
        <end position="223"/>
    </location>
</feature>
<keyword evidence="3" id="KW-0812">Transmembrane</keyword>
<reference evidence="4 5" key="1">
    <citation type="submission" date="2020-08" db="EMBL/GenBank/DDBJ databases">
        <title>Genomic Encyclopedia of Archaeal and Bacterial Type Strains, Phase II (KMG-II): from individual species to whole genera.</title>
        <authorList>
            <person name="Goeker M."/>
        </authorList>
    </citation>
    <scope>NUCLEOTIDE SEQUENCE [LARGE SCALE GENOMIC DNA]</scope>
    <source>
        <strain evidence="4 5">DSM 23288</strain>
    </source>
</reference>
<evidence type="ECO:0000256" key="2">
    <source>
        <dbReference type="SAM" id="MobiDB-lite"/>
    </source>
</evidence>
<dbReference type="Gene3D" id="1.25.40.10">
    <property type="entry name" value="Tetratricopeptide repeat domain"/>
    <property type="match status" value="1"/>
</dbReference>
<feature type="transmembrane region" description="Helical" evidence="3">
    <location>
        <begin position="521"/>
        <end position="538"/>
    </location>
</feature>
<dbReference type="InterPro" id="IPR019734">
    <property type="entry name" value="TPR_rpt"/>
</dbReference>
<feature type="transmembrane region" description="Helical" evidence="3">
    <location>
        <begin position="54"/>
        <end position="76"/>
    </location>
</feature>
<accession>A0A840IA55</accession>
<keyword evidence="3" id="KW-1133">Transmembrane helix</keyword>
<evidence type="ECO:0000313" key="5">
    <source>
        <dbReference type="Proteomes" id="UP000585272"/>
    </source>
</evidence>
<feature type="transmembrane region" description="Helical" evidence="3">
    <location>
        <begin position="136"/>
        <end position="156"/>
    </location>
</feature>